<reference evidence="6 7" key="1">
    <citation type="submission" date="2022-04" db="EMBL/GenBank/DDBJ databases">
        <title>Hymenobacter sp. isolated from the air.</title>
        <authorList>
            <person name="Won M."/>
            <person name="Lee C.-M."/>
            <person name="Woen H.-Y."/>
            <person name="Kwon S.-W."/>
        </authorList>
    </citation>
    <scope>NUCLEOTIDE SEQUENCE [LARGE SCALE GENOMIC DNA]</scope>
    <source>
        <strain evidence="7">5413 J-13</strain>
    </source>
</reference>
<evidence type="ECO:0000256" key="4">
    <source>
        <dbReference type="ARBA" id="ARBA00025212"/>
    </source>
</evidence>
<dbReference type="GO" id="GO:0003950">
    <property type="term" value="F:NAD+ poly-ADP-ribosyltransferase activity"/>
    <property type="evidence" value="ECO:0007669"/>
    <property type="project" value="InterPro"/>
</dbReference>
<evidence type="ECO:0000256" key="1">
    <source>
        <dbReference type="ARBA" id="ARBA00009836"/>
    </source>
</evidence>
<dbReference type="AlphaFoldDB" id="A0A8T9T3I8"/>
<dbReference type="InterPro" id="IPR022928">
    <property type="entry name" value="RNA_2'-PTrans_KptA"/>
</dbReference>
<dbReference type="PANTHER" id="PTHR12684:SF2">
    <property type="entry name" value="TRNA 2'-PHOSPHOTRANSFERASE 1"/>
    <property type="match status" value="1"/>
</dbReference>
<dbReference type="PANTHER" id="PTHR12684">
    <property type="entry name" value="PUTATIVE PHOSPHOTRANSFERASE"/>
    <property type="match status" value="1"/>
</dbReference>
<evidence type="ECO:0000256" key="2">
    <source>
        <dbReference type="ARBA" id="ARBA00022679"/>
    </source>
</evidence>
<dbReference type="Gene3D" id="1.10.10.970">
    <property type="entry name" value="RNA 2'-phosphotransferase, Tpt1/KptA family, N-terminal domain"/>
    <property type="match status" value="1"/>
</dbReference>
<keyword evidence="7" id="KW-1185">Reference proteome</keyword>
<name>A0A8T9T3I8_9BACT</name>
<dbReference type="Proteomes" id="UP000829925">
    <property type="component" value="Chromosome"/>
</dbReference>
<comment type="similarity">
    <text evidence="1 5">Belongs to the KptA/TPT1 family.</text>
</comment>
<sequence length="183" mass="20595">MKQQNDVKHISKIISYWLRHKPQEAGIELDEFGWASLPQVLGALANRGLTMTVEELHTLNHATDKVRWEIDQANQKIRATHGHSVSVVLLEKPTIPPAVLYHGTAVPTVISILEEGLWPMRRQFVHLSSTPDMALQVGRRHGKAVLFEIATAALVQEGWLFYHTSDNVWLTTAVPAHYLTLIS</sequence>
<accession>A0A8T9T3I8</accession>
<evidence type="ECO:0000256" key="5">
    <source>
        <dbReference type="HAMAP-Rule" id="MF_00299"/>
    </source>
</evidence>
<dbReference type="KEGG" id="haei:MUN82_06150"/>
<dbReference type="EMBL" id="CP095053">
    <property type="protein sequence ID" value="UOR06676.1"/>
    <property type="molecule type" value="Genomic_DNA"/>
</dbReference>
<dbReference type="HAMAP" id="MF_00299">
    <property type="entry name" value="KptA"/>
    <property type="match status" value="1"/>
</dbReference>
<dbReference type="GO" id="GO:0000215">
    <property type="term" value="F:tRNA 2'-phosphotransferase activity"/>
    <property type="evidence" value="ECO:0007669"/>
    <property type="project" value="TreeGrafter"/>
</dbReference>
<dbReference type="Pfam" id="PF01885">
    <property type="entry name" value="PTS_2-RNA"/>
    <property type="match status" value="1"/>
</dbReference>
<dbReference type="GO" id="GO:0006388">
    <property type="term" value="P:tRNA splicing, via endonucleolytic cleavage and ligation"/>
    <property type="evidence" value="ECO:0007669"/>
    <property type="project" value="UniProtKB-UniRule"/>
</dbReference>
<evidence type="ECO:0000313" key="6">
    <source>
        <dbReference type="EMBL" id="UOR06676.1"/>
    </source>
</evidence>
<keyword evidence="2 5" id="KW-0808">Transferase</keyword>
<evidence type="ECO:0000313" key="7">
    <source>
        <dbReference type="Proteomes" id="UP000829925"/>
    </source>
</evidence>
<dbReference type="InterPro" id="IPR042080">
    <property type="entry name" value="RNA_2'-PTrans_N"/>
</dbReference>
<dbReference type="InterPro" id="IPR002745">
    <property type="entry name" value="Ptrans_KptA/Tpt1"/>
</dbReference>
<dbReference type="InterPro" id="IPR042081">
    <property type="entry name" value="RNA_2'-PTrans_C"/>
</dbReference>
<dbReference type="SUPFAM" id="SSF56399">
    <property type="entry name" value="ADP-ribosylation"/>
    <property type="match status" value="1"/>
</dbReference>
<evidence type="ECO:0000256" key="3">
    <source>
        <dbReference type="ARBA" id="ARBA00023027"/>
    </source>
</evidence>
<protein>
    <recommendedName>
        <fullName evidence="5">Probable RNA 2'-phosphotransferase</fullName>
        <ecNumber evidence="5">2.7.1.-</ecNumber>
    </recommendedName>
</protein>
<organism evidence="6 7">
    <name type="scientific">Hymenobacter aerilatus</name>
    <dbReference type="NCBI Taxonomy" id="2932251"/>
    <lineage>
        <taxon>Bacteria</taxon>
        <taxon>Pseudomonadati</taxon>
        <taxon>Bacteroidota</taxon>
        <taxon>Cytophagia</taxon>
        <taxon>Cytophagales</taxon>
        <taxon>Hymenobacteraceae</taxon>
        <taxon>Hymenobacter</taxon>
    </lineage>
</organism>
<dbReference type="EC" id="2.7.1.-" evidence="5"/>
<comment type="function">
    <text evidence="4 5">Removes the 2'-phosphate from RNA via an intermediate in which the phosphate is ADP-ribosylated by NAD followed by a presumed transesterification to release the RNA and generate ADP-ribose 1''-2''-cyclic phosphate (APPR&gt;P). May function as an ADP-ribosylase.</text>
</comment>
<proteinExistence type="inferred from homology"/>
<dbReference type="Gene3D" id="3.20.170.30">
    <property type="match status" value="1"/>
</dbReference>
<keyword evidence="3 5" id="KW-0520">NAD</keyword>
<gene>
    <name evidence="5" type="primary">kptA</name>
    <name evidence="6" type="ORF">MUN82_06150</name>
</gene>
<dbReference type="RefSeq" id="WP_245095814.1">
    <property type="nucleotide sequence ID" value="NZ_CP095053.1"/>
</dbReference>